<proteinExistence type="predicted"/>
<dbReference type="AlphaFoldDB" id="A0A537JFP2"/>
<protein>
    <submittedName>
        <fullName evidence="1">HEAT repeat domain-containing protein</fullName>
    </submittedName>
</protein>
<dbReference type="InterPro" id="IPR004155">
    <property type="entry name" value="PBS_lyase_HEAT"/>
</dbReference>
<name>A0A537JFP2_9BACT</name>
<dbReference type="InterPro" id="IPR011989">
    <property type="entry name" value="ARM-like"/>
</dbReference>
<organism evidence="1 2">
    <name type="scientific">Candidatus Segetimicrobium genomatis</name>
    <dbReference type="NCBI Taxonomy" id="2569760"/>
    <lineage>
        <taxon>Bacteria</taxon>
        <taxon>Bacillati</taxon>
        <taxon>Candidatus Sysuimicrobiota</taxon>
        <taxon>Candidatus Sysuimicrobiia</taxon>
        <taxon>Candidatus Sysuimicrobiales</taxon>
        <taxon>Candidatus Segetimicrobiaceae</taxon>
        <taxon>Candidatus Segetimicrobium</taxon>
    </lineage>
</organism>
<dbReference type="Proteomes" id="UP000318093">
    <property type="component" value="Unassembled WGS sequence"/>
</dbReference>
<dbReference type="Pfam" id="PF13646">
    <property type="entry name" value="HEAT_2"/>
    <property type="match status" value="2"/>
</dbReference>
<dbReference type="SUPFAM" id="SSF48371">
    <property type="entry name" value="ARM repeat"/>
    <property type="match status" value="1"/>
</dbReference>
<accession>A0A537JFP2</accession>
<dbReference type="SMART" id="SM00567">
    <property type="entry name" value="EZ_HEAT"/>
    <property type="match status" value="4"/>
</dbReference>
<evidence type="ECO:0000313" key="1">
    <source>
        <dbReference type="EMBL" id="TMI82377.1"/>
    </source>
</evidence>
<feature type="non-terminal residue" evidence="1">
    <location>
        <position position="1"/>
    </location>
</feature>
<dbReference type="InterPro" id="IPR016024">
    <property type="entry name" value="ARM-type_fold"/>
</dbReference>
<dbReference type="EMBL" id="VBAN01000165">
    <property type="protein sequence ID" value="TMI82377.1"/>
    <property type="molecule type" value="Genomic_DNA"/>
</dbReference>
<gene>
    <name evidence="1" type="ORF">E6H03_05665</name>
</gene>
<sequence>PEGPEGALGPRLGRALLAGARDDQGTQVLLDHLSSEQLANIILNSLGEGDVVEQVAGALNAFTPDPEKAGRILSYLDLALPQAGERGVPISVAVMMKLEFPAFAAADEAQDFSEFIEDRIAVSEEDRERVLREIRSVDEAEVIRDALRTCVDLLAGRLDKDELTEVAESVVGYLDWLIEHREFALLREILTRVNTLASPAEGERAEVIRGLLERVADGPLLQKLLEAFWQGRATLVELEIQKVAEVLGDILIGPLARALGAESRAGMRALLCDLLVRIGREHVDEIGAFVADPRWYLVRNIASVLGRIRAPQGVAYLAQAVHHVDSRVRMQTLNALAGLGTDDAQALIGEVLNDPDERIRLKALKLLDARGMEAALPALIVLLETQDPFNRLFTIRQAGIEAVARLGARGALPALKKLAHGRLVFRRRARELRRLARGAVAVIEKPSLDGPAIAIADGKRSVP</sequence>
<dbReference type="Gene3D" id="1.25.10.10">
    <property type="entry name" value="Leucine-rich Repeat Variant"/>
    <property type="match status" value="1"/>
</dbReference>
<comment type="caution">
    <text evidence="1">The sequence shown here is derived from an EMBL/GenBank/DDBJ whole genome shotgun (WGS) entry which is preliminary data.</text>
</comment>
<reference evidence="1 2" key="1">
    <citation type="journal article" date="2019" name="Nat. Microbiol.">
        <title>Mediterranean grassland soil C-N compound turnover is dependent on rainfall and depth, and is mediated by genomically divergent microorganisms.</title>
        <authorList>
            <person name="Diamond S."/>
            <person name="Andeer P.F."/>
            <person name="Li Z."/>
            <person name="Crits-Christoph A."/>
            <person name="Burstein D."/>
            <person name="Anantharaman K."/>
            <person name="Lane K.R."/>
            <person name="Thomas B.C."/>
            <person name="Pan C."/>
            <person name="Northen T.R."/>
            <person name="Banfield J.F."/>
        </authorList>
    </citation>
    <scope>NUCLEOTIDE SEQUENCE [LARGE SCALE GENOMIC DNA]</scope>
    <source>
        <strain evidence="1">NP_6</strain>
    </source>
</reference>
<evidence type="ECO:0000313" key="2">
    <source>
        <dbReference type="Proteomes" id="UP000318093"/>
    </source>
</evidence>